<evidence type="ECO:0000313" key="3">
    <source>
        <dbReference type="Proteomes" id="UP000095287"/>
    </source>
</evidence>
<keyword evidence="2" id="KW-0812">Transmembrane</keyword>
<evidence type="ECO:0000256" key="2">
    <source>
        <dbReference type="SAM" id="Phobius"/>
    </source>
</evidence>
<reference evidence="4" key="1">
    <citation type="submission" date="2016-11" db="UniProtKB">
        <authorList>
            <consortium name="WormBaseParasite"/>
        </authorList>
    </citation>
    <scope>IDENTIFICATION</scope>
</reference>
<keyword evidence="2" id="KW-0472">Membrane</keyword>
<dbReference type="AlphaFoldDB" id="A0A1I7YDP3"/>
<feature type="region of interest" description="Disordered" evidence="1">
    <location>
        <begin position="1"/>
        <end position="20"/>
    </location>
</feature>
<feature type="transmembrane region" description="Helical" evidence="2">
    <location>
        <begin position="59"/>
        <end position="79"/>
    </location>
</feature>
<evidence type="ECO:0000313" key="4">
    <source>
        <dbReference type="WBParaSite" id="L893_g15309.t1"/>
    </source>
</evidence>
<dbReference type="WBParaSite" id="L893_g15309.t1">
    <property type="protein sequence ID" value="L893_g15309.t1"/>
    <property type="gene ID" value="L893_g15309"/>
</dbReference>
<keyword evidence="2" id="KW-1133">Transmembrane helix</keyword>
<protein>
    <submittedName>
        <fullName evidence="4">Teneurin-2</fullName>
    </submittedName>
</protein>
<organism evidence="3 4">
    <name type="scientific">Steinernema glaseri</name>
    <dbReference type="NCBI Taxonomy" id="37863"/>
    <lineage>
        <taxon>Eukaryota</taxon>
        <taxon>Metazoa</taxon>
        <taxon>Ecdysozoa</taxon>
        <taxon>Nematoda</taxon>
        <taxon>Chromadorea</taxon>
        <taxon>Rhabditida</taxon>
        <taxon>Tylenchina</taxon>
        <taxon>Panagrolaimomorpha</taxon>
        <taxon>Strongyloidoidea</taxon>
        <taxon>Steinernematidae</taxon>
        <taxon>Steinernema</taxon>
    </lineage>
</organism>
<feature type="compositionally biased region" description="Basic and acidic residues" evidence="1">
    <location>
        <begin position="105"/>
        <end position="115"/>
    </location>
</feature>
<feature type="region of interest" description="Disordered" evidence="1">
    <location>
        <begin position="98"/>
        <end position="120"/>
    </location>
</feature>
<evidence type="ECO:0000256" key="1">
    <source>
        <dbReference type="SAM" id="MobiDB-lite"/>
    </source>
</evidence>
<proteinExistence type="predicted"/>
<name>A0A1I7YDP3_9BILA</name>
<feature type="compositionally biased region" description="Basic and acidic residues" evidence="1">
    <location>
        <begin position="1"/>
        <end position="16"/>
    </location>
</feature>
<accession>A0A1I7YDP3</accession>
<keyword evidence="3" id="KW-1185">Reference proteome</keyword>
<sequence>MGNYKNRRDMLDEHGSPNRTSITVGYSEQNEALFFHGLGESDDYLPKEHARKSSRRRNYCIAALLIATLLIFLAVVYYYHYYQAPFYLYAPPTTSPSLSTNHSEAATRKATKPDKLSSGSSSLLVRHDQKMTLSLSTKIPPAVISFSAPPSQGGVTKFG</sequence>
<dbReference type="Proteomes" id="UP000095287">
    <property type="component" value="Unplaced"/>
</dbReference>